<evidence type="ECO:0000313" key="2">
    <source>
        <dbReference type="EMBL" id="QMW04391.1"/>
    </source>
</evidence>
<accession>A0A7G5GZU9</accession>
<dbReference type="PANTHER" id="PTHR33336:SF3">
    <property type="entry name" value="ABM DOMAIN-CONTAINING PROTEIN"/>
    <property type="match status" value="1"/>
</dbReference>
<keyword evidence="2" id="KW-0560">Oxidoreductase</keyword>
<protein>
    <submittedName>
        <fullName evidence="2">Antibiotic biosynthesis monooxygenase</fullName>
    </submittedName>
</protein>
<dbReference type="SUPFAM" id="SSF54909">
    <property type="entry name" value="Dimeric alpha+beta barrel"/>
    <property type="match status" value="1"/>
</dbReference>
<dbReference type="RefSeq" id="WP_182461645.1">
    <property type="nucleotide sequence ID" value="NZ_CP059732.1"/>
</dbReference>
<feature type="domain" description="ABM" evidence="1">
    <location>
        <begin position="6"/>
        <end position="98"/>
    </location>
</feature>
<dbReference type="Pfam" id="PF03992">
    <property type="entry name" value="ABM"/>
    <property type="match status" value="1"/>
</dbReference>
<reference evidence="2 3" key="1">
    <citation type="submission" date="2020-07" db="EMBL/GenBank/DDBJ databases">
        <title>Spirosoma foliorum sp. nov., isolated from the leaves on the Nejang mountain Korea, Republic of.</title>
        <authorList>
            <person name="Ho H."/>
            <person name="Lee Y.-J."/>
            <person name="Nurcahyanto D.-A."/>
            <person name="Kim S.-G."/>
        </authorList>
    </citation>
    <scope>NUCLEOTIDE SEQUENCE [LARGE SCALE GENOMIC DNA]</scope>
    <source>
        <strain evidence="2 3">PL0136</strain>
    </source>
</reference>
<organism evidence="2 3">
    <name type="scientific">Spirosoma foliorum</name>
    <dbReference type="NCBI Taxonomy" id="2710596"/>
    <lineage>
        <taxon>Bacteria</taxon>
        <taxon>Pseudomonadati</taxon>
        <taxon>Bacteroidota</taxon>
        <taxon>Cytophagia</taxon>
        <taxon>Cytophagales</taxon>
        <taxon>Cytophagaceae</taxon>
        <taxon>Spirosoma</taxon>
    </lineage>
</organism>
<dbReference type="Proteomes" id="UP000515369">
    <property type="component" value="Chromosome"/>
</dbReference>
<dbReference type="GO" id="GO:0005829">
    <property type="term" value="C:cytosol"/>
    <property type="evidence" value="ECO:0007669"/>
    <property type="project" value="TreeGrafter"/>
</dbReference>
<dbReference type="AlphaFoldDB" id="A0A7G5GZU9"/>
<dbReference type="PANTHER" id="PTHR33336">
    <property type="entry name" value="QUINOL MONOOXYGENASE YGIN-RELATED"/>
    <property type="match status" value="1"/>
</dbReference>
<dbReference type="EMBL" id="CP059732">
    <property type="protein sequence ID" value="QMW04391.1"/>
    <property type="molecule type" value="Genomic_DNA"/>
</dbReference>
<dbReference type="GO" id="GO:0004497">
    <property type="term" value="F:monooxygenase activity"/>
    <property type="evidence" value="ECO:0007669"/>
    <property type="project" value="UniProtKB-KW"/>
</dbReference>
<dbReference type="InterPro" id="IPR007138">
    <property type="entry name" value="ABM_dom"/>
</dbReference>
<dbReference type="PROSITE" id="PS51725">
    <property type="entry name" value="ABM"/>
    <property type="match status" value="1"/>
</dbReference>
<keyword evidence="2" id="KW-0503">Monooxygenase</keyword>
<dbReference type="Gene3D" id="3.30.70.100">
    <property type="match status" value="1"/>
</dbReference>
<proteinExistence type="predicted"/>
<keyword evidence="3" id="KW-1185">Reference proteome</keyword>
<dbReference type="InterPro" id="IPR050744">
    <property type="entry name" value="AI-2_Isomerase_LsrG"/>
</dbReference>
<evidence type="ECO:0000313" key="3">
    <source>
        <dbReference type="Proteomes" id="UP000515369"/>
    </source>
</evidence>
<dbReference type="InterPro" id="IPR011008">
    <property type="entry name" value="Dimeric_a/b-barrel"/>
</dbReference>
<gene>
    <name evidence="2" type="ORF">H3H32_05455</name>
</gene>
<name>A0A7G5GZU9_9BACT</name>
<sequence length="101" mass="11620">MDNKAVYIVAKWQVKEGQLEAVKALLPELVKQTTTEKGNLFYKIHQRVADQHTLILFEGYADEAAMNEHRNSAHFQELVVQQIVPLLEKREVDIASELVFD</sequence>
<dbReference type="KEGG" id="sfol:H3H32_05455"/>
<evidence type="ECO:0000259" key="1">
    <source>
        <dbReference type="PROSITE" id="PS51725"/>
    </source>
</evidence>